<feature type="region of interest" description="Disordered" evidence="1">
    <location>
        <begin position="170"/>
        <end position="262"/>
    </location>
</feature>
<comment type="caution">
    <text evidence="2">The sequence shown here is derived from an EMBL/GenBank/DDBJ whole genome shotgun (WGS) entry which is preliminary data.</text>
</comment>
<feature type="compositionally biased region" description="Basic and acidic residues" evidence="1">
    <location>
        <begin position="249"/>
        <end position="260"/>
    </location>
</feature>
<keyword evidence="3" id="KW-1185">Reference proteome</keyword>
<feature type="region of interest" description="Disordered" evidence="1">
    <location>
        <begin position="385"/>
        <end position="481"/>
    </location>
</feature>
<organism evidence="2 3">
    <name type="scientific">Anoxynatronum buryatiense</name>
    <dbReference type="NCBI Taxonomy" id="489973"/>
    <lineage>
        <taxon>Bacteria</taxon>
        <taxon>Bacillati</taxon>
        <taxon>Bacillota</taxon>
        <taxon>Clostridia</taxon>
        <taxon>Eubacteriales</taxon>
        <taxon>Clostridiaceae</taxon>
        <taxon>Anoxynatronum</taxon>
    </lineage>
</organism>
<dbReference type="RefSeq" id="WP_283407450.1">
    <property type="nucleotide sequence ID" value="NZ_FXUF01000001.1"/>
</dbReference>
<evidence type="ECO:0000256" key="1">
    <source>
        <dbReference type="SAM" id="MobiDB-lite"/>
    </source>
</evidence>
<evidence type="ECO:0000313" key="3">
    <source>
        <dbReference type="Proteomes" id="UP001158066"/>
    </source>
</evidence>
<accession>A0AA45WSM5</accession>
<feature type="compositionally biased region" description="Polar residues" evidence="1">
    <location>
        <begin position="170"/>
        <end position="188"/>
    </location>
</feature>
<evidence type="ECO:0000313" key="2">
    <source>
        <dbReference type="EMBL" id="SMP38332.1"/>
    </source>
</evidence>
<sequence>MGTNRGYVKIYRQLQNHWLWDDKPFSKGQAWLDLVMLANHTTKKFLHGSHLIQCQRGQTVTSANQLAKRWGWGEKKVRTFIKQLETDTMIARQATAHYTIIEISNYDKWQQWDKAWDSDQEKDTQPHRQANNQANPQIINQSLSQANPQIITQPHRQINSQTNPQIINQSLTQEGGQPGSETVWQETQPMKIPDSARPDEELKEDLADLPKTREASPERRSKSTGNTESPDVEDQPMASRKPHSRPQTRKKENKNEKKDIFNNISNDISTDVSTHIKGFHDIQATHHTKNEKAASANTSVPYQQIVDLYHAACPSFASIIKITQKRRQAMAARWNEYGQTTAHFQHLFQMAEASDFLKGMNNRQWKATFDWLISNEGMAKTLEGNYLNRGGQENDPKAPHIQASHNVSAHSNHPQKNHSHNNDPHNNHPREHHNRTGKNPQPVTSRVSPAGQKQPSTSNEPVTDTHGEYTGIGIDLDHLDL</sequence>
<dbReference type="EMBL" id="FXUF01000001">
    <property type="protein sequence ID" value="SMP38332.1"/>
    <property type="molecule type" value="Genomic_DNA"/>
</dbReference>
<dbReference type="Proteomes" id="UP001158066">
    <property type="component" value="Unassembled WGS sequence"/>
</dbReference>
<feature type="compositionally biased region" description="Polar residues" evidence="1">
    <location>
        <begin position="403"/>
        <end position="412"/>
    </location>
</feature>
<feature type="compositionally biased region" description="Basic and acidic residues" evidence="1">
    <location>
        <begin position="420"/>
        <end position="429"/>
    </location>
</feature>
<dbReference type="AlphaFoldDB" id="A0AA45WSM5"/>
<gene>
    <name evidence="2" type="ORF">SAMN06296020_10185</name>
</gene>
<proteinExistence type="predicted"/>
<name>A0AA45WSM5_9CLOT</name>
<protein>
    <submittedName>
        <fullName evidence="2">Uncharacterized protein</fullName>
    </submittedName>
</protein>
<feature type="compositionally biased region" description="Basic and acidic residues" evidence="1">
    <location>
        <begin position="194"/>
        <end position="221"/>
    </location>
</feature>
<feature type="compositionally biased region" description="Polar residues" evidence="1">
    <location>
        <begin position="437"/>
        <end position="462"/>
    </location>
</feature>
<reference evidence="2" key="1">
    <citation type="submission" date="2017-05" db="EMBL/GenBank/DDBJ databases">
        <authorList>
            <person name="Varghese N."/>
            <person name="Submissions S."/>
        </authorList>
    </citation>
    <scope>NUCLEOTIDE SEQUENCE</scope>
    <source>
        <strain evidence="2">Su22</strain>
    </source>
</reference>